<keyword evidence="4 10" id="KW-0547">Nucleotide-binding</keyword>
<evidence type="ECO:0000256" key="11">
    <source>
        <dbReference type="RuleBase" id="RU003781"/>
    </source>
</evidence>
<protein>
    <recommendedName>
        <fullName evidence="10">dITP/XTP pyrophosphatase</fullName>
        <ecNumber evidence="10">3.6.1.66</ecNumber>
    </recommendedName>
    <alternativeName>
        <fullName evidence="10">Non-canonical purine NTP pyrophosphatase</fullName>
    </alternativeName>
    <alternativeName>
        <fullName evidence="10">Non-standard purine NTP pyrophosphatase</fullName>
    </alternativeName>
    <alternativeName>
        <fullName evidence="10">Nucleoside-triphosphate diphosphatase</fullName>
    </alternativeName>
    <alternativeName>
        <fullName evidence="10">Nucleoside-triphosphate pyrophosphatase</fullName>
        <shortName evidence="10">NTPase</shortName>
    </alternativeName>
</protein>
<feature type="binding site" evidence="10">
    <location>
        <position position="68"/>
    </location>
    <ligand>
        <name>Mg(2+)</name>
        <dbReference type="ChEBI" id="CHEBI:18420"/>
    </ligand>
</feature>
<evidence type="ECO:0000256" key="9">
    <source>
        <dbReference type="ARBA" id="ARBA00052017"/>
    </source>
</evidence>
<comment type="subunit">
    <text evidence="2 10">Homodimer.</text>
</comment>
<dbReference type="FunFam" id="3.90.950.10:FF:000001">
    <property type="entry name" value="dITP/XTP pyrophosphatase"/>
    <property type="match status" value="1"/>
</dbReference>
<name>A0A0P7AJD7_9FLAO</name>
<comment type="similarity">
    <text evidence="1 10 11">Belongs to the HAM1 NTPase family.</text>
</comment>
<dbReference type="EC" id="3.6.1.66" evidence="10"/>
<evidence type="ECO:0000256" key="10">
    <source>
        <dbReference type="HAMAP-Rule" id="MF_01405"/>
    </source>
</evidence>
<dbReference type="GO" id="GO:0035870">
    <property type="term" value="F:dITP diphosphatase activity"/>
    <property type="evidence" value="ECO:0007669"/>
    <property type="project" value="UniProtKB-UniRule"/>
</dbReference>
<evidence type="ECO:0000313" key="13">
    <source>
        <dbReference type="Proteomes" id="UP000050280"/>
    </source>
</evidence>
<dbReference type="GO" id="GO:0005829">
    <property type="term" value="C:cytosol"/>
    <property type="evidence" value="ECO:0007669"/>
    <property type="project" value="TreeGrafter"/>
</dbReference>
<dbReference type="STRING" id="1300341.I595_639"/>
<keyword evidence="13" id="KW-1185">Reference proteome</keyword>
<dbReference type="GO" id="GO:0036220">
    <property type="term" value="F:ITP diphosphatase activity"/>
    <property type="evidence" value="ECO:0007669"/>
    <property type="project" value="UniProtKB-UniRule"/>
</dbReference>
<dbReference type="Proteomes" id="UP000050280">
    <property type="component" value="Unassembled WGS sequence"/>
</dbReference>
<keyword evidence="7 10" id="KW-0546">Nucleotide metabolism</keyword>
<evidence type="ECO:0000256" key="2">
    <source>
        <dbReference type="ARBA" id="ARBA00011738"/>
    </source>
</evidence>
<feature type="binding site" evidence="10">
    <location>
        <begin position="176"/>
        <end position="177"/>
    </location>
    <ligand>
        <name>substrate</name>
    </ligand>
</feature>
<dbReference type="PANTHER" id="PTHR11067">
    <property type="entry name" value="INOSINE TRIPHOSPHATE PYROPHOSPHATASE/HAM1 PROTEIN"/>
    <property type="match status" value="1"/>
</dbReference>
<feature type="binding site" evidence="10">
    <location>
        <begin position="7"/>
        <end position="12"/>
    </location>
    <ligand>
        <name>substrate</name>
    </ligand>
</feature>
<feature type="active site" description="Proton acceptor" evidence="10">
    <location>
        <position position="68"/>
    </location>
</feature>
<dbReference type="HAMAP" id="MF_01405">
    <property type="entry name" value="Non_canon_purine_NTPase"/>
    <property type="match status" value="1"/>
</dbReference>
<dbReference type="GO" id="GO:0046872">
    <property type="term" value="F:metal ion binding"/>
    <property type="evidence" value="ECO:0007669"/>
    <property type="project" value="UniProtKB-KW"/>
</dbReference>
<dbReference type="InterPro" id="IPR020922">
    <property type="entry name" value="dITP/XTP_pyrophosphatase"/>
</dbReference>
<evidence type="ECO:0000256" key="1">
    <source>
        <dbReference type="ARBA" id="ARBA00008023"/>
    </source>
</evidence>
<dbReference type="GO" id="GO:0017111">
    <property type="term" value="F:ribonucleoside triphosphate phosphatase activity"/>
    <property type="evidence" value="ECO:0007669"/>
    <property type="project" value="InterPro"/>
</dbReference>
<evidence type="ECO:0000256" key="5">
    <source>
        <dbReference type="ARBA" id="ARBA00022801"/>
    </source>
</evidence>
<keyword evidence="3 10" id="KW-0479">Metal-binding</keyword>
<dbReference type="Pfam" id="PF01725">
    <property type="entry name" value="Ham1p_like"/>
    <property type="match status" value="1"/>
</dbReference>
<reference evidence="12 13" key="1">
    <citation type="submission" date="2015-09" db="EMBL/GenBank/DDBJ databases">
        <title>Genome sequence of the marine flavobacterium Croceitalea dokdonensis DOKDO 023 that contains proton- and sodium-pumping rhodopsins.</title>
        <authorList>
            <person name="Kwon S.-K."/>
            <person name="Lee H.K."/>
            <person name="Kwak M.-J."/>
            <person name="Kim J.F."/>
        </authorList>
    </citation>
    <scope>NUCLEOTIDE SEQUENCE [LARGE SCALE GENOMIC DNA]</scope>
    <source>
        <strain evidence="12 13">DOKDO 023</strain>
    </source>
</reference>
<dbReference type="GO" id="GO:0000166">
    <property type="term" value="F:nucleotide binding"/>
    <property type="evidence" value="ECO:0007669"/>
    <property type="project" value="UniProtKB-KW"/>
</dbReference>
<proteinExistence type="inferred from homology"/>
<evidence type="ECO:0000256" key="7">
    <source>
        <dbReference type="ARBA" id="ARBA00023080"/>
    </source>
</evidence>
<dbReference type="OrthoDB" id="9807456at2"/>
<dbReference type="Gene3D" id="3.90.950.10">
    <property type="match status" value="1"/>
</dbReference>
<dbReference type="SUPFAM" id="SSF52972">
    <property type="entry name" value="ITPase-like"/>
    <property type="match status" value="1"/>
</dbReference>
<dbReference type="CDD" id="cd00515">
    <property type="entry name" value="HAM1"/>
    <property type="match status" value="1"/>
</dbReference>
<dbReference type="GO" id="GO:0009146">
    <property type="term" value="P:purine nucleoside triphosphate catabolic process"/>
    <property type="evidence" value="ECO:0007669"/>
    <property type="project" value="UniProtKB-UniRule"/>
</dbReference>
<dbReference type="PANTHER" id="PTHR11067:SF9">
    <property type="entry name" value="INOSINE TRIPHOSPHATE PYROPHOSPHATASE"/>
    <property type="match status" value="1"/>
</dbReference>
<comment type="cofactor">
    <cofactor evidence="10">
        <name>Mg(2+)</name>
        <dbReference type="ChEBI" id="CHEBI:18420"/>
    </cofactor>
    <text evidence="10">Binds 1 Mg(2+) ion per subunit.</text>
</comment>
<feature type="binding site" evidence="10">
    <location>
        <position position="39"/>
    </location>
    <ligand>
        <name>Mg(2+)</name>
        <dbReference type="ChEBI" id="CHEBI:18420"/>
    </ligand>
</feature>
<keyword evidence="5 10" id="KW-0378">Hydrolase</keyword>
<comment type="caution">
    <text evidence="12">The sequence shown here is derived from an EMBL/GenBank/DDBJ whole genome shotgun (WGS) entry which is preliminary data.</text>
</comment>
<evidence type="ECO:0000256" key="3">
    <source>
        <dbReference type="ARBA" id="ARBA00022723"/>
    </source>
</evidence>
<keyword evidence="6 10" id="KW-0460">Magnesium</keyword>
<evidence type="ECO:0000256" key="4">
    <source>
        <dbReference type="ARBA" id="ARBA00022741"/>
    </source>
</evidence>
<dbReference type="EMBL" id="LDJX01000001">
    <property type="protein sequence ID" value="KPM33733.1"/>
    <property type="molecule type" value="Genomic_DNA"/>
</dbReference>
<dbReference type="InterPro" id="IPR029001">
    <property type="entry name" value="ITPase-like_fam"/>
</dbReference>
<accession>A0A0P7AJD7</accession>
<sequence length="196" mass="21838">MKLVFATHNQNKYEEVKQLMPAHIELFSLEMIGCFDDIEETGATLEENARIKADFVTKNYNLPSFSDDTGLLVNALNGAPGVYTARFGGEEKNAEKNMNKLLTELEGKQDRNAHFKTAIALNIYGSCHMFTGTVNGKIITKKRGDQGFGYDPIFVPDGFDETFAQLPLSIKNKIGHRGRAIQKLISFLNETNPSKS</sequence>
<dbReference type="PATRIC" id="fig|1300341.3.peg.631"/>
<dbReference type="GO" id="GO:0009117">
    <property type="term" value="P:nucleotide metabolic process"/>
    <property type="evidence" value="ECO:0007669"/>
    <property type="project" value="UniProtKB-KW"/>
</dbReference>
<feature type="binding site" evidence="10">
    <location>
        <begin position="148"/>
        <end position="151"/>
    </location>
    <ligand>
        <name>substrate</name>
    </ligand>
</feature>
<dbReference type="GO" id="GO:0036222">
    <property type="term" value="F:XTP diphosphatase activity"/>
    <property type="evidence" value="ECO:0007669"/>
    <property type="project" value="UniProtKB-UniRule"/>
</dbReference>
<comment type="catalytic activity">
    <reaction evidence="9 10">
        <text>XTP + H2O = XMP + diphosphate + H(+)</text>
        <dbReference type="Rhea" id="RHEA:28610"/>
        <dbReference type="ChEBI" id="CHEBI:15377"/>
        <dbReference type="ChEBI" id="CHEBI:15378"/>
        <dbReference type="ChEBI" id="CHEBI:33019"/>
        <dbReference type="ChEBI" id="CHEBI:57464"/>
        <dbReference type="ChEBI" id="CHEBI:61314"/>
        <dbReference type="EC" id="3.6.1.66"/>
    </reaction>
</comment>
<organism evidence="12 13">
    <name type="scientific">Croceitalea dokdonensis DOKDO 023</name>
    <dbReference type="NCBI Taxonomy" id="1300341"/>
    <lineage>
        <taxon>Bacteria</taxon>
        <taxon>Pseudomonadati</taxon>
        <taxon>Bacteroidota</taxon>
        <taxon>Flavobacteriia</taxon>
        <taxon>Flavobacteriales</taxon>
        <taxon>Flavobacteriaceae</taxon>
        <taxon>Croceitalea</taxon>
    </lineage>
</organism>
<dbReference type="AlphaFoldDB" id="A0A0P7AJD7"/>
<comment type="catalytic activity">
    <reaction evidence="10">
        <text>ITP + H2O = IMP + diphosphate + H(+)</text>
        <dbReference type="Rhea" id="RHEA:29399"/>
        <dbReference type="ChEBI" id="CHEBI:15377"/>
        <dbReference type="ChEBI" id="CHEBI:15378"/>
        <dbReference type="ChEBI" id="CHEBI:33019"/>
        <dbReference type="ChEBI" id="CHEBI:58053"/>
        <dbReference type="ChEBI" id="CHEBI:61402"/>
        <dbReference type="EC" id="3.6.1.66"/>
    </reaction>
</comment>
<gene>
    <name evidence="12" type="ORF">I595_639</name>
</gene>
<evidence type="ECO:0000256" key="8">
    <source>
        <dbReference type="ARBA" id="ARBA00051875"/>
    </source>
</evidence>
<feature type="binding site" evidence="10">
    <location>
        <position position="171"/>
    </location>
    <ligand>
        <name>substrate</name>
    </ligand>
</feature>
<evidence type="ECO:0000313" key="12">
    <source>
        <dbReference type="EMBL" id="KPM33733.1"/>
    </source>
</evidence>
<comment type="function">
    <text evidence="10">Pyrophosphatase that catalyzes the hydrolysis of nucleoside triphosphates to their monophosphate derivatives, with a high preference for the non-canonical purine nucleotides XTP (xanthosine triphosphate), dITP (deoxyinosine triphosphate) and ITP. Seems to function as a house-cleaning enzyme that removes non-canonical purine nucleotides from the nucleotide pool, thus preventing their incorporation into DNA/RNA and avoiding chromosomal lesions.</text>
</comment>
<feature type="binding site" evidence="10">
    <location>
        <position position="69"/>
    </location>
    <ligand>
        <name>substrate</name>
    </ligand>
</feature>
<dbReference type="InterPro" id="IPR002637">
    <property type="entry name" value="RdgB/HAM1"/>
</dbReference>
<comment type="catalytic activity">
    <reaction evidence="8 10">
        <text>dITP + H2O = dIMP + diphosphate + H(+)</text>
        <dbReference type="Rhea" id="RHEA:28342"/>
        <dbReference type="ChEBI" id="CHEBI:15377"/>
        <dbReference type="ChEBI" id="CHEBI:15378"/>
        <dbReference type="ChEBI" id="CHEBI:33019"/>
        <dbReference type="ChEBI" id="CHEBI:61194"/>
        <dbReference type="ChEBI" id="CHEBI:61382"/>
        <dbReference type="EC" id="3.6.1.66"/>
    </reaction>
</comment>
<dbReference type="NCBIfam" id="NF011398">
    <property type="entry name" value="PRK14823.1"/>
    <property type="match status" value="1"/>
</dbReference>
<dbReference type="NCBIfam" id="TIGR00042">
    <property type="entry name" value="RdgB/HAM1 family non-canonical purine NTP pyrophosphatase"/>
    <property type="match status" value="1"/>
</dbReference>
<dbReference type="RefSeq" id="WP_054557876.1">
    <property type="nucleotide sequence ID" value="NZ_LDJX01000001.1"/>
</dbReference>
<evidence type="ECO:0000256" key="6">
    <source>
        <dbReference type="ARBA" id="ARBA00022842"/>
    </source>
</evidence>